<dbReference type="RefSeq" id="WP_148812025.1">
    <property type="nucleotide sequence ID" value="NZ_CP043046.1"/>
</dbReference>
<sequence length="105" mass="11479">MRRDVSINFGRGRTIELQVQVDQSPQSASRAREWLDATYEKMGCEPIRPSGKVLLIDKILAIAIAAGYEGLNSNRNLLESLASQSAAALDRSRIAIDTDSLTVGF</sequence>
<evidence type="ECO:0000313" key="1">
    <source>
        <dbReference type="EMBL" id="QEI04584.1"/>
    </source>
</evidence>
<keyword evidence="2" id="KW-1185">Reference proteome</keyword>
<dbReference type="Proteomes" id="UP000325161">
    <property type="component" value="Chromosome"/>
</dbReference>
<reference evidence="1 2" key="1">
    <citation type="submission" date="2019-08" db="EMBL/GenBank/DDBJ databases">
        <title>Amphibian skin-associated Pigmentiphaga: genome sequence and occurrence across geography and hosts.</title>
        <authorList>
            <person name="Bletz M.C."/>
            <person name="Bunk B."/>
            <person name="Sproeer C."/>
            <person name="Biwer P."/>
            <person name="Reiter S."/>
            <person name="Rabemananjara F.C.E."/>
            <person name="Schulz S."/>
            <person name="Overmann J."/>
            <person name="Vences M."/>
        </authorList>
    </citation>
    <scope>NUCLEOTIDE SEQUENCE [LARGE SCALE GENOMIC DNA]</scope>
    <source>
        <strain evidence="1 2">Mada1488</strain>
    </source>
</reference>
<dbReference type="OrthoDB" id="5297048at2"/>
<accession>A0A5C0ASJ5</accession>
<protein>
    <submittedName>
        <fullName evidence="1">Uncharacterized protein</fullName>
    </submittedName>
</protein>
<evidence type="ECO:0000313" key="2">
    <source>
        <dbReference type="Proteomes" id="UP000325161"/>
    </source>
</evidence>
<proteinExistence type="predicted"/>
<organism evidence="1 2">
    <name type="scientific">Pigmentiphaga aceris</name>
    <dbReference type="NCBI Taxonomy" id="1940612"/>
    <lineage>
        <taxon>Bacteria</taxon>
        <taxon>Pseudomonadati</taxon>
        <taxon>Pseudomonadota</taxon>
        <taxon>Betaproteobacteria</taxon>
        <taxon>Burkholderiales</taxon>
        <taxon>Alcaligenaceae</taxon>
        <taxon>Pigmentiphaga</taxon>
    </lineage>
</organism>
<dbReference type="EMBL" id="CP043046">
    <property type="protein sequence ID" value="QEI04584.1"/>
    <property type="molecule type" value="Genomic_DNA"/>
</dbReference>
<name>A0A5C0ASJ5_9BURK</name>
<dbReference type="AlphaFoldDB" id="A0A5C0ASJ5"/>
<gene>
    <name evidence="1" type="ORF">FXN63_01095</name>
</gene>
<dbReference type="KEGG" id="pacr:FXN63_01095"/>